<evidence type="ECO:0000259" key="14">
    <source>
        <dbReference type="PROSITE" id="PS51217"/>
    </source>
</evidence>
<name>A0ABR6KQ43_9BACT</name>
<evidence type="ECO:0000256" key="12">
    <source>
        <dbReference type="PROSITE-ProRule" id="PRU00560"/>
    </source>
</evidence>
<dbReference type="PANTHER" id="PTHR11070">
    <property type="entry name" value="UVRD / RECB / PCRA DNA HELICASE FAMILY MEMBER"/>
    <property type="match status" value="1"/>
</dbReference>
<evidence type="ECO:0000313" key="16">
    <source>
        <dbReference type="Proteomes" id="UP000533637"/>
    </source>
</evidence>
<dbReference type="SUPFAM" id="SSF52540">
    <property type="entry name" value="P-loop containing nucleoside triphosphate hydrolases"/>
    <property type="match status" value="1"/>
</dbReference>
<dbReference type="Gene3D" id="1.10.10.160">
    <property type="match status" value="1"/>
</dbReference>
<accession>A0ABR6KQ43</accession>
<dbReference type="Proteomes" id="UP000533637">
    <property type="component" value="Unassembled WGS sequence"/>
</dbReference>
<dbReference type="Gene3D" id="1.10.486.10">
    <property type="entry name" value="PCRA, domain 4"/>
    <property type="match status" value="1"/>
</dbReference>
<evidence type="ECO:0000256" key="1">
    <source>
        <dbReference type="ARBA" id="ARBA00009922"/>
    </source>
</evidence>
<evidence type="ECO:0000256" key="9">
    <source>
        <dbReference type="ARBA" id="ARBA00034808"/>
    </source>
</evidence>
<evidence type="ECO:0000256" key="2">
    <source>
        <dbReference type="ARBA" id="ARBA00022741"/>
    </source>
</evidence>
<evidence type="ECO:0000256" key="5">
    <source>
        <dbReference type="ARBA" id="ARBA00022840"/>
    </source>
</evidence>
<feature type="domain" description="UvrD-like helicase C-terminal" evidence="14">
    <location>
        <begin position="292"/>
        <end position="574"/>
    </location>
</feature>
<keyword evidence="16" id="KW-1185">Reference proteome</keyword>
<evidence type="ECO:0000256" key="6">
    <source>
        <dbReference type="ARBA" id="ARBA00023125"/>
    </source>
</evidence>
<dbReference type="CDD" id="cd18807">
    <property type="entry name" value="SF1_C_UvrD"/>
    <property type="match status" value="1"/>
</dbReference>
<dbReference type="InterPro" id="IPR014017">
    <property type="entry name" value="DNA_helicase_UvrD-like_C"/>
</dbReference>
<evidence type="ECO:0000256" key="7">
    <source>
        <dbReference type="ARBA" id="ARBA00023235"/>
    </source>
</evidence>
<feature type="binding site" evidence="12">
    <location>
        <begin position="27"/>
        <end position="34"/>
    </location>
    <ligand>
        <name>ATP</name>
        <dbReference type="ChEBI" id="CHEBI:30616"/>
    </ligand>
</feature>
<gene>
    <name evidence="15" type="ORF">GGQ57_003399</name>
</gene>
<dbReference type="Pfam" id="PF21196">
    <property type="entry name" value="PcrA_UvrD_tudor"/>
    <property type="match status" value="1"/>
</dbReference>
<dbReference type="GO" id="GO:0016787">
    <property type="term" value="F:hydrolase activity"/>
    <property type="evidence" value="ECO:0007669"/>
    <property type="project" value="UniProtKB-KW"/>
</dbReference>
<evidence type="ECO:0000256" key="4">
    <source>
        <dbReference type="ARBA" id="ARBA00022806"/>
    </source>
</evidence>
<proteinExistence type="inferred from homology"/>
<keyword evidence="3 12" id="KW-0378">Hydrolase</keyword>
<evidence type="ECO:0000313" key="15">
    <source>
        <dbReference type="EMBL" id="MBB4623483.1"/>
    </source>
</evidence>
<dbReference type="CDD" id="cd17932">
    <property type="entry name" value="DEXQc_UvrD"/>
    <property type="match status" value="1"/>
</dbReference>
<dbReference type="GO" id="GO:0003678">
    <property type="term" value="F:DNA helicase activity"/>
    <property type="evidence" value="ECO:0007669"/>
    <property type="project" value="UniProtKB-EC"/>
</dbReference>
<sequence length="778" mass="88710">MEEYLDQLNESQREAVKYNEGPSLVIAGAGSGKTRVLTYKIAYLVHLGLAPQSILALTFTNKAAREMKERIAKITGDQTARRLWMGTFHSIFSRILRYEAEHIGYPSNFTIYDASDSKSLLKAIIKEMQLDDKVYRIGMIQSRISNAKNALVTWKAYEQSKELMQHDIDSKVPLLREIYKRYQNRCQQAGAMDFDDLLLQTNILFRDHPQVLEKYRSFFQFVLVDEYQDTNFAQHLIVQKLCEQHRRICVVGDDAQSIYSFRGANIDNILQFKNQYPGCRIFKLERNYRSTQNIVNAANSLIHKNKEQIFKNVYSEKEQGSKVRVSSSYSDYEEGYAVAAMINEMRMRKDYDYSEFAILYRTNAQSRILEEALRKRGIPYKIYGGLSFYQRKEVKDVISYLRLIVNPHDEEAFKRVINYPSRGIGDTTVNKVISAATENNVSLWTVLNAPIDYALPINSGTAKKLSDFREMIERFIQENARLSAEEMAAMVVKESGIVSTLFQDRSVEGISKQENLQELLKGIAEFCELRREEGVEQVSLADFLSEISLLTDQDNDKDEQANKVTMMTVHAAKGLEFRNVFVVGLEEELFPSSMSKDNPRAVEEERRLFYVAITRAEENCVLTYAKSRFRNGQSAMCSPSRFLKDIDVQFLELPADSSADTFAAARERFERPAFSSPFQQPRAVEKEEPSFISPVAQAQQRQRLRKVETATSSPVSSSAPASDLSGLCVGAKVRHDRFGEGEVIAIEGDGGNAKATVAFTHFGQKQLLLKFARLTIIK</sequence>
<evidence type="ECO:0000256" key="10">
    <source>
        <dbReference type="ARBA" id="ARBA00034923"/>
    </source>
</evidence>
<keyword evidence="5 12" id="KW-0067">ATP-binding</keyword>
<reference evidence="15 16" key="1">
    <citation type="submission" date="2020-08" db="EMBL/GenBank/DDBJ databases">
        <title>Genomic Encyclopedia of Type Strains, Phase IV (KMG-IV): sequencing the most valuable type-strain genomes for metagenomic binning, comparative biology and taxonomic classification.</title>
        <authorList>
            <person name="Goeker M."/>
        </authorList>
    </citation>
    <scope>NUCLEOTIDE SEQUENCE [LARGE SCALE GENOMIC DNA]</scope>
    <source>
        <strain evidence="15 16">DSM 102983</strain>
    </source>
</reference>
<comment type="catalytic activity">
    <reaction evidence="8">
        <text>Couples ATP hydrolysis with the unwinding of duplex DNA by translocating in the 3'-5' direction.</text>
        <dbReference type="EC" id="5.6.2.4"/>
    </reaction>
</comment>
<protein>
    <recommendedName>
        <fullName evidence="9">DNA 3'-5' helicase</fullName>
        <ecNumber evidence="9">5.6.2.4</ecNumber>
    </recommendedName>
    <alternativeName>
        <fullName evidence="10">DNA 3'-5' helicase II</fullName>
    </alternativeName>
</protein>
<keyword evidence="4 12" id="KW-0347">Helicase</keyword>
<comment type="similarity">
    <text evidence="1">Belongs to the helicase family. UvrD subfamily.</text>
</comment>
<evidence type="ECO:0000256" key="11">
    <source>
        <dbReference type="ARBA" id="ARBA00048988"/>
    </source>
</evidence>
<dbReference type="PROSITE" id="PS51198">
    <property type="entry name" value="UVRD_HELICASE_ATP_BIND"/>
    <property type="match status" value="1"/>
</dbReference>
<comment type="catalytic activity">
    <reaction evidence="11">
        <text>ATP + H2O = ADP + phosphate + H(+)</text>
        <dbReference type="Rhea" id="RHEA:13065"/>
        <dbReference type="ChEBI" id="CHEBI:15377"/>
        <dbReference type="ChEBI" id="CHEBI:15378"/>
        <dbReference type="ChEBI" id="CHEBI:30616"/>
        <dbReference type="ChEBI" id="CHEBI:43474"/>
        <dbReference type="ChEBI" id="CHEBI:456216"/>
        <dbReference type="EC" id="5.6.2.4"/>
    </reaction>
</comment>
<dbReference type="PANTHER" id="PTHR11070:SF2">
    <property type="entry name" value="ATP-DEPENDENT DNA HELICASE SRS2"/>
    <property type="match status" value="1"/>
</dbReference>
<evidence type="ECO:0000256" key="8">
    <source>
        <dbReference type="ARBA" id="ARBA00034617"/>
    </source>
</evidence>
<organism evidence="15 16">
    <name type="scientific">Parabacteroides faecis</name>
    <dbReference type="NCBI Taxonomy" id="1217282"/>
    <lineage>
        <taxon>Bacteria</taxon>
        <taxon>Pseudomonadati</taxon>
        <taxon>Bacteroidota</taxon>
        <taxon>Bacteroidia</taxon>
        <taxon>Bacteroidales</taxon>
        <taxon>Tannerellaceae</taxon>
        <taxon>Parabacteroides</taxon>
    </lineage>
</organism>
<dbReference type="Pfam" id="PF13361">
    <property type="entry name" value="UvrD_C"/>
    <property type="match status" value="1"/>
</dbReference>
<evidence type="ECO:0000259" key="13">
    <source>
        <dbReference type="PROSITE" id="PS51198"/>
    </source>
</evidence>
<dbReference type="InterPro" id="IPR013986">
    <property type="entry name" value="DExx_box_DNA_helicase_dom_sf"/>
</dbReference>
<comment type="caution">
    <text evidence="15">The sequence shown here is derived from an EMBL/GenBank/DDBJ whole genome shotgun (WGS) entry which is preliminary data.</text>
</comment>
<dbReference type="InterPro" id="IPR014016">
    <property type="entry name" value="UvrD-like_ATP-bd"/>
</dbReference>
<dbReference type="Pfam" id="PF00580">
    <property type="entry name" value="UvrD-helicase"/>
    <property type="match status" value="1"/>
</dbReference>
<dbReference type="EMBL" id="JACHOC010000007">
    <property type="protein sequence ID" value="MBB4623483.1"/>
    <property type="molecule type" value="Genomic_DNA"/>
</dbReference>
<dbReference type="Gene3D" id="3.40.50.300">
    <property type="entry name" value="P-loop containing nucleotide triphosphate hydrolases"/>
    <property type="match status" value="2"/>
</dbReference>
<dbReference type="EC" id="5.6.2.4" evidence="9"/>
<keyword evidence="6" id="KW-0238">DNA-binding</keyword>
<dbReference type="InterPro" id="IPR027417">
    <property type="entry name" value="P-loop_NTPase"/>
</dbReference>
<dbReference type="PROSITE" id="PS51217">
    <property type="entry name" value="UVRD_HELICASE_CTER"/>
    <property type="match status" value="1"/>
</dbReference>
<feature type="domain" description="UvrD-like helicase ATP-binding" evidence="13">
    <location>
        <begin position="6"/>
        <end position="291"/>
    </location>
</feature>
<evidence type="ECO:0000256" key="3">
    <source>
        <dbReference type="ARBA" id="ARBA00022801"/>
    </source>
</evidence>
<dbReference type="RefSeq" id="WP_183671581.1">
    <property type="nucleotide sequence ID" value="NZ_BMPB01000008.1"/>
</dbReference>
<keyword evidence="7" id="KW-0413">Isomerase</keyword>
<keyword evidence="2 12" id="KW-0547">Nucleotide-binding</keyword>
<dbReference type="InterPro" id="IPR000212">
    <property type="entry name" value="DNA_helicase_UvrD/REP"/>
</dbReference>